<comment type="caution">
    <text evidence="2">The sequence shown here is derived from an EMBL/GenBank/DDBJ whole genome shotgun (WGS) entry which is preliminary data.</text>
</comment>
<name>A0ABQ7TVH2_SOLTU</name>
<dbReference type="Proteomes" id="UP000826656">
    <property type="component" value="Unassembled WGS sequence"/>
</dbReference>
<keyword evidence="3" id="KW-1185">Reference proteome</keyword>
<organism evidence="2 3">
    <name type="scientific">Solanum tuberosum</name>
    <name type="common">Potato</name>
    <dbReference type="NCBI Taxonomy" id="4113"/>
    <lineage>
        <taxon>Eukaryota</taxon>
        <taxon>Viridiplantae</taxon>
        <taxon>Streptophyta</taxon>
        <taxon>Embryophyta</taxon>
        <taxon>Tracheophyta</taxon>
        <taxon>Spermatophyta</taxon>
        <taxon>Magnoliopsida</taxon>
        <taxon>eudicotyledons</taxon>
        <taxon>Gunneridae</taxon>
        <taxon>Pentapetalae</taxon>
        <taxon>asterids</taxon>
        <taxon>lamiids</taxon>
        <taxon>Solanales</taxon>
        <taxon>Solanaceae</taxon>
        <taxon>Solanoideae</taxon>
        <taxon>Solaneae</taxon>
        <taxon>Solanum</taxon>
    </lineage>
</organism>
<feature type="region of interest" description="Disordered" evidence="1">
    <location>
        <begin position="1"/>
        <end position="39"/>
    </location>
</feature>
<evidence type="ECO:0000256" key="1">
    <source>
        <dbReference type="SAM" id="MobiDB-lite"/>
    </source>
</evidence>
<feature type="compositionally biased region" description="Acidic residues" evidence="1">
    <location>
        <begin position="14"/>
        <end position="25"/>
    </location>
</feature>
<dbReference type="EMBL" id="JAIVGD010000028">
    <property type="protein sequence ID" value="KAH0738003.1"/>
    <property type="molecule type" value="Genomic_DNA"/>
</dbReference>
<gene>
    <name evidence="2" type="ORF">KY290_036708</name>
</gene>
<proteinExistence type="predicted"/>
<sequence length="109" mass="12083">MRACAVERRQVPVEMDEAASEDDQTTGDIGSTSRSHTREFTPMAPGIQVFLSLENVFGNYLPQHENASNLTSSHVLLSMEIPDAMTNLEDSNIEIKGNELDDANSEVEW</sequence>
<accession>A0ABQ7TVH2</accession>
<protein>
    <submittedName>
        <fullName evidence="2">Uncharacterized protein</fullName>
    </submittedName>
</protein>
<feature type="compositionally biased region" description="Basic and acidic residues" evidence="1">
    <location>
        <begin position="1"/>
        <end position="11"/>
    </location>
</feature>
<reference evidence="2 3" key="1">
    <citation type="journal article" date="2021" name="bioRxiv">
        <title>Chromosome-scale and haplotype-resolved genome assembly of a tetraploid potato cultivar.</title>
        <authorList>
            <person name="Sun H."/>
            <person name="Jiao W.-B."/>
            <person name="Krause K."/>
            <person name="Campoy J.A."/>
            <person name="Goel M."/>
            <person name="Folz-Donahue K."/>
            <person name="Kukat C."/>
            <person name="Huettel B."/>
            <person name="Schneeberger K."/>
        </authorList>
    </citation>
    <scope>NUCLEOTIDE SEQUENCE [LARGE SCALE GENOMIC DNA]</scope>
    <source>
        <strain evidence="2">SolTubOtavaFocal</strain>
        <tissue evidence="2">Leaves</tissue>
    </source>
</reference>
<evidence type="ECO:0000313" key="2">
    <source>
        <dbReference type="EMBL" id="KAH0738003.1"/>
    </source>
</evidence>
<evidence type="ECO:0000313" key="3">
    <source>
        <dbReference type="Proteomes" id="UP000826656"/>
    </source>
</evidence>